<proteinExistence type="predicted"/>
<accession>A0A168NCI1</accession>
<feature type="compositionally biased region" description="Basic and acidic residues" evidence="2">
    <location>
        <begin position="175"/>
        <end position="186"/>
    </location>
</feature>
<feature type="coiled-coil region" evidence="1">
    <location>
        <begin position="206"/>
        <end position="240"/>
    </location>
</feature>
<dbReference type="AlphaFoldDB" id="A0A168NCI1"/>
<feature type="coiled-coil region" evidence="1">
    <location>
        <begin position="72"/>
        <end position="102"/>
    </location>
</feature>
<organism evidence="3 4">
    <name type="scientific">Mucor lusitanicus CBS 277.49</name>
    <dbReference type="NCBI Taxonomy" id="747725"/>
    <lineage>
        <taxon>Eukaryota</taxon>
        <taxon>Fungi</taxon>
        <taxon>Fungi incertae sedis</taxon>
        <taxon>Mucoromycota</taxon>
        <taxon>Mucoromycotina</taxon>
        <taxon>Mucoromycetes</taxon>
        <taxon>Mucorales</taxon>
        <taxon>Mucorineae</taxon>
        <taxon>Mucoraceae</taxon>
        <taxon>Mucor</taxon>
    </lineage>
</organism>
<keyword evidence="1" id="KW-0175">Coiled coil</keyword>
<reference evidence="3 4" key="1">
    <citation type="submission" date="2015-06" db="EMBL/GenBank/DDBJ databases">
        <title>Expansion of signal transduction pathways in fungi by whole-genome duplication.</title>
        <authorList>
            <consortium name="DOE Joint Genome Institute"/>
            <person name="Corrochano L.M."/>
            <person name="Kuo A."/>
            <person name="Marcet-Houben M."/>
            <person name="Polaino S."/>
            <person name="Salamov A."/>
            <person name="Villalobos J.M."/>
            <person name="Alvarez M.I."/>
            <person name="Avalos J."/>
            <person name="Benito E.P."/>
            <person name="Benoit I."/>
            <person name="Burger G."/>
            <person name="Camino L.P."/>
            <person name="Canovas D."/>
            <person name="Cerda-Olmedo E."/>
            <person name="Cheng J.-F."/>
            <person name="Dominguez A."/>
            <person name="Elias M."/>
            <person name="Eslava A.P."/>
            <person name="Glaser F."/>
            <person name="Grimwood J."/>
            <person name="Gutierrez G."/>
            <person name="Heitman J."/>
            <person name="Henrissat B."/>
            <person name="Iturriaga E.A."/>
            <person name="Lang B.F."/>
            <person name="Lavin J.L."/>
            <person name="Lee S."/>
            <person name="Li W."/>
            <person name="Lindquist E."/>
            <person name="Lopez-Garcia S."/>
            <person name="Luque E.M."/>
            <person name="Marcos A.T."/>
            <person name="Martin J."/>
            <person name="Mccluskey K."/>
            <person name="Medina H.R."/>
            <person name="Miralles-Duran A."/>
            <person name="Miyazaki A."/>
            <person name="Munoz-Torres E."/>
            <person name="Oguiza J.A."/>
            <person name="Ohm R."/>
            <person name="Olmedo M."/>
            <person name="Orejas M."/>
            <person name="Ortiz-Castellanos L."/>
            <person name="Pisabarro A.G."/>
            <person name="Rodriguez-Romero J."/>
            <person name="Ruiz-Herrera J."/>
            <person name="Ruiz-Vazquez R."/>
            <person name="Sanz C."/>
            <person name="Schackwitz W."/>
            <person name="Schmutz J."/>
            <person name="Shahriari M."/>
            <person name="Shelest E."/>
            <person name="Silva-Franco F."/>
            <person name="Soanes D."/>
            <person name="Syed K."/>
            <person name="Tagua V.G."/>
            <person name="Talbot N.J."/>
            <person name="Thon M."/>
            <person name="De Vries R.P."/>
            <person name="Wiebenga A."/>
            <person name="Yadav J.S."/>
            <person name="Braun E.L."/>
            <person name="Baker S."/>
            <person name="Garre V."/>
            <person name="Horwitz B."/>
            <person name="Torres-Martinez S."/>
            <person name="Idnurm A."/>
            <person name="Herrera-Estrella A."/>
            <person name="Gabaldon T."/>
            <person name="Grigoriev I.V."/>
        </authorList>
    </citation>
    <scope>NUCLEOTIDE SEQUENCE [LARGE SCALE GENOMIC DNA]</scope>
    <source>
        <strain evidence="3 4">CBS 277.49</strain>
    </source>
</reference>
<gene>
    <name evidence="3" type="ORF">MUCCIDRAFT_78844</name>
</gene>
<dbReference type="OrthoDB" id="2272914at2759"/>
<dbReference type="VEuPathDB" id="FungiDB:MUCCIDRAFT_78844"/>
<dbReference type="STRING" id="747725.A0A168NCI1"/>
<evidence type="ECO:0000313" key="4">
    <source>
        <dbReference type="Proteomes" id="UP000077051"/>
    </source>
</evidence>
<keyword evidence="4" id="KW-1185">Reference proteome</keyword>
<protein>
    <submittedName>
        <fullName evidence="3">Uncharacterized protein</fullName>
    </submittedName>
</protein>
<feature type="region of interest" description="Disordered" evidence="2">
    <location>
        <begin position="381"/>
        <end position="402"/>
    </location>
</feature>
<name>A0A168NCI1_MUCCL</name>
<feature type="region of interest" description="Disordered" evidence="2">
    <location>
        <begin position="259"/>
        <end position="278"/>
    </location>
</feature>
<dbReference type="EMBL" id="AMYB01000002">
    <property type="protein sequence ID" value="OAD06096.1"/>
    <property type="molecule type" value="Genomic_DNA"/>
</dbReference>
<evidence type="ECO:0000256" key="1">
    <source>
        <dbReference type="SAM" id="Coils"/>
    </source>
</evidence>
<feature type="region of interest" description="Disordered" evidence="2">
    <location>
        <begin position="154"/>
        <end position="195"/>
    </location>
</feature>
<comment type="caution">
    <text evidence="3">The sequence shown here is derived from an EMBL/GenBank/DDBJ whole genome shotgun (WGS) entry which is preliminary data.</text>
</comment>
<evidence type="ECO:0000313" key="3">
    <source>
        <dbReference type="EMBL" id="OAD06096.1"/>
    </source>
</evidence>
<dbReference type="Proteomes" id="UP000077051">
    <property type="component" value="Unassembled WGS sequence"/>
</dbReference>
<sequence length="877" mass="99001">MSSSERDEETAFIPPHPLVSDAENNRRYILYLSDSEDGEVDHIEKMYGPFEDALDTLPPYPKPYARLARTAERIREEEILKLREAIRDMEQQKAQNLEKKKLKEIELEWQASQKIHPKRRPLSFAENKQRLAAMTEAIVIDSDTDDATEAEAVPVGELSEMQESEQSAATPPAEDDMHLTSEHHEDSDSDSFQSAQDVFEEVDPELQKMKDDAAMIEKEMQDLNKEMETHAKQKTDIQLKLLGIRVKLSIEKNRKELTGRRTVAQASSPPPKLGMKRTFTDDNLQADPRPWRSAHHTMPAPTPPVAFSQQMPPLMQQQQHFVHPAPPLPLLYNTAGYDTTYMNGLPPPPPPPPDTMPPPYIPPPPPPVYPLTHSNPKRFKRNGTHTNGNRHKDAWHTTPKRFNPAAPVVSPYADLNSPVSRMVDADTVQSALVHLSDLISVRVFGDEKHNAFSAQQQERYLPNIRRLITQDERTFAAPLNDAQQENKTSNDIVFLSPAGLPAQLHITDASHESPFLGLLYRRFQEKPFASVMEFAVPSIFSWIPQDVDLSTLYSNEFGGIPLYAEKLVETYNMVCDLSNAYPGTEFLGALKLELSMYVNGQESETFMRDCQACVAQYKDSIDVFWQIVLAEPDRSKQISLIQDHVKSIKVSSDTVTTVNSEKTTEILIRTLRLFGLGQVLELLSDGKMTRIDESEGGIISLDQIQYVNDDGKYFIWMSILHYYVTHALPEDVCAIWMRSLVKDGSPSHAKPLFTIDWGNTLKRHPVDGPTLRGATNILLSMLRYFGNAAIGNVNKKPLLIGVLSTLFSFTSCTKCYDLIGTSLLIQQLHATSLAQDVEDIRLDLKNISAAISRNNQGIAKLKRLFDFLFLCESPLFF</sequence>
<evidence type="ECO:0000256" key="2">
    <source>
        <dbReference type="SAM" id="MobiDB-lite"/>
    </source>
</evidence>